<proteinExistence type="inferred from homology"/>
<dbReference type="InterPro" id="IPR003719">
    <property type="entry name" value="Phenazine_PhzF-like"/>
</dbReference>
<feature type="non-terminal residue" evidence="3">
    <location>
        <position position="1"/>
    </location>
</feature>
<comment type="caution">
    <text evidence="3">The sequence shown here is derived from an EMBL/GenBank/DDBJ whole genome shotgun (WGS) entry which is preliminary data.</text>
</comment>
<comment type="similarity">
    <text evidence="1">Belongs to the PhzF family.</text>
</comment>
<keyword evidence="5" id="KW-1185">Reference proteome</keyword>
<sequence>SAHNVLAPYWAKYLKKNKFYARQCSCRGGELHVEIQGDRVLLIGGAVVVVKGQIQI</sequence>
<evidence type="ECO:0000256" key="1">
    <source>
        <dbReference type="ARBA" id="ARBA00008270"/>
    </source>
</evidence>
<dbReference type="SUPFAM" id="SSF54506">
    <property type="entry name" value="Diaminopimelate epimerase-like"/>
    <property type="match status" value="1"/>
</dbReference>
<evidence type="ECO:0008006" key="6">
    <source>
        <dbReference type="Google" id="ProtNLM"/>
    </source>
</evidence>
<evidence type="ECO:0000256" key="2">
    <source>
        <dbReference type="ARBA" id="ARBA00023235"/>
    </source>
</evidence>
<dbReference type="PANTHER" id="PTHR13774">
    <property type="entry name" value="PHENAZINE BIOSYNTHESIS PROTEIN"/>
    <property type="match status" value="1"/>
</dbReference>
<dbReference type="GO" id="GO:0005737">
    <property type="term" value="C:cytoplasm"/>
    <property type="evidence" value="ECO:0007669"/>
    <property type="project" value="TreeGrafter"/>
</dbReference>
<dbReference type="PANTHER" id="PTHR13774:SF17">
    <property type="entry name" value="PHENAZINE BIOSYNTHESIS-LIKE DOMAIN-CONTAINING PROTEIN"/>
    <property type="match status" value="1"/>
</dbReference>
<protein>
    <recommendedName>
        <fullName evidence="6">Phenazine biosynthesis-like domain-containing protein</fullName>
    </recommendedName>
</protein>
<keyword evidence="2" id="KW-0413">Isomerase</keyword>
<dbReference type="GO" id="GO:0016853">
    <property type="term" value="F:isomerase activity"/>
    <property type="evidence" value="ECO:0007669"/>
    <property type="project" value="UniProtKB-KW"/>
</dbReference>
<organism evidence="3 5">
    <name type="scientific">Araneus ventricosus</name>
    <name type="common">Orbweaver spider</name>
    <name type="synonym">Epeira ventricosa</name>
    <dbReference type="NCBI Taxonomy" id="182803"/>
    <lineage>
        <taxon>Eukaryota</taxon>
        <taxon>Metazoa</taxon>
        <taxon>Ecdysozoa</taxon>
        <taxon>Arthropoda</taxon>
        <taxon>Chelicerata</taxon>
        <taxon>Arachnida</taxon>
        <taxon>Araneae</taxon>
        <taxon>Araneomorphae</taxon>
        <taxon>Entelegynae</taxon>
        <taxon>Araneoidea</taxon>
        <taxon>Araneidae</taxon>
        <taxon>Araneus</taxon>
    </lineage>
</organism>
<evidence type="ECO:0000313" key="4">
    <source>
        <dbReference type="EMBL" id="GBN91182.1"/>
    </source>
</evidence>
<dbReference type="Proteomes" id="UP000499080">
    <property type="component" value="Unassembled WGS sequence"/>
</dbReference>
<gene>
    <name evidence="4" type="ORF">AVEN_144125_1</name>
    <name evidence="3" type="ORF">AVEN_194311_1</name>
</gene>
<evidence type="ECO:0000313" key="5">
    <source>
        <dbReference type="Proteomes" id="UP000499080"/>
    </source>
</evidence>
<dbReference type="AlphaFoldDB" id="A0A4Y2SUA6"/>
<dbReference type="Gene3D" id="3.10.310.10">
    <property type="entry name" value="Diaminopimelate Epimerase, Chain A, domain 1"/>
    <property type="match status" value="1"/>
</dbReference>
<dbReference type="EMBL" id="BGPR01023736">
    <property type="protein sequence ID" value="GBN91150.1"/>
    <property type="molecule type" value="Genomic_DNA"/>
</dbReference>
<accession>A0A4Y2SUA6</accession>
<dbReference type="OrthoDB" id="6432755at2759"/>
<name>A0A4Y2SUA6_ARAVE</name>
<reference evidence="3 5" key="1">
    <citation type="journal article" date="2019" name="Sci. Rep.">
        <title>Orb-weaving spider Araneus ventricosus genome elucidates the spidroin gene catalogue.</title>
        <authorList>
            <person name="Kono N."/>
            <person name="Nakamura H."/>
            <person name="Ohtoshi R."/>
            <person name="Moran D.A.P."/>
            <person name="Shinohara A."/>
            <person name="Yoshida Y."/>
            <person name="Fujiwara M."/>
            <person name="Mori M."/>
            <person name="Tomita M."/>
            <person name="Arakawa K."/>
        </authorList>
    </citation>
    <scope>NUCLEOTIDE SEQUENCE [LARGE SCALE GENOMIC DNA]</scope>
</reference>
<dbReference type="EMBL" id="BGPR01023757">
    <property type="protein sequence ID" value="GBN91182.1"/>
    <property type="molecule type" value="Genomic_DNA"/>
</dbReference>
<evidence type="ECO:0000313" key="3">
    <source>
        <dbReference type="EMBL" id="GBN91150.1"/>
    </source>
</evidence>